<sequence>MPEQNESDHKLAGRLYATMRVLKSLTEPSGPKPVGDEEFAGQDSPRERVQALKLDLFNDLVATVQKGRHAKAVGEMFRAMPALVPRQSVAFDKNLGERGLAEFNAGYRAQLAELKEAYPELVE</sequence>
<gene>
    <name evidence="2" type="ORF">G3I66_24090</name>
</gene>
<accession>A0A6G3TJP4</accession>
<dbReference type="AlphaFoldDB" id="A0A6G3TJP4"/>
<reference evidence="2 3" key="1">
    <citation type="submission" date="2020-01" db="EMBL/GenBank/DDBJ databases">
        <title>Insect and environment-associated Actinomycetes.</title>
        <authorList>
            <person name="Currrie C."/>
            <person name="Chevrette M."/>
            <person name="Carlson C."/>
            <person name="Stubbendieck R."/>
            <person name="Wendt-Pienkowski E."/>
        </authorList>
    </citation>
    <scope>NUCLEOTIDE SEQUENCE [LARGE SCALE GENOMIC DNA]</scope>
    <source>
        <strain evidence="2 3">SID7739</strain>
    </source>
</reference>
<name>A0A6G3TJP4_9ACTN</name>
<dbReference type="Proteomes" id="UP000475666">
    <property type="component" value="Unassembled WGS sequence"/>
</dbReference>
<evidence type="ECO:0000256" key="1">
    <source>
        <dbReference type="SAM" id="MobiDB-lite"/>
    </source>
</evidence>
<protein>
    <submittedName>
        <fullName evidence="2">Uncharacterized protein</fullName>
    </submittedName>
</protein>
<evidence type="ECO:0000313" key="2">
    <source>
        <dbReference type="EMBL" id="NEC36231.1"/>
    </source>
</evidence>
<proteinExistence type="predicted"/>
<dbReference type="EMBL" id="JAAGMQ010000716">
    <property type="protein sequence ID" value="NEC36231.1"/>
    <property type="molecule type" value="Genomic_DNA"/>
</dbReference>
<organism evidence="2 3">
    <name type="scientific">Streptomyces rubrogriseus</name>
    <dbReference type="NCBI Taxonomy" id="194673"/>
    <lineage>
        <taxon>Bacteria</taxon>
        <taxon>Bacillati</taxon>
        <taxon>Actinomycetota</taxon>
        <taxon>Actinomycetes</taxon>
        <taxon>Kitasatosporales</taxon>
        <taxon>Streptomycetaceae</taxon>
        <taxon>Streptomyces</taxon>
        <taxon>Streptomyces violaceoruber group</taxon>
    </lineage>
</organism>
<comment type="caution">
    <text evidence="2">The sequence shown here is derived from an EMBL/GenBank/DDBJ whole genome shotgun (WGS) entry which is preliminary data.</text>
</comment>
<evidence type="ECO:0000313" key="3">
    <source>
        <dbReference type="Proteomes" id="UP000475666"/>
    </source>
</evidence>
<dbReference type="RefSeq" id="WP_164277257.1">
    <property type="nucleotide sequence ID" value="NZ_JAAGMQ010000716.1"/>
</dbReference>
<feature type="region of interest" description="Disordered" evidence="1">
    <location>
        <begin position="25"/>
        <end position="44"/>
    </location>
</feature>